<dbReference type="PROSITE" id="PS51038">
    <property type="entry name" value="BAH"/>
    <property type="match status" value="1"/>
</dbReference>
<feature type="region of interest" description="Disordered" evidence="1">
    <location>
        <begin position="388"/>
        <end position="407"/>
    </location>
</feature>
<feature type="compositionally biased region" description="Polar residues" evidence="1">
    <location>
        <begin position="289"/>
        <end position="300"/>
    </location>
</feature>
<evidence type="ECO:0000313" key="3">
    <source>
        <dbReference type="EMBL" id="KAK8479537.1"/>
    </source>
</evidence>
<dbReference type="Gene3D" id="2.30.30.490">
    <property type="match status" value="1"/>
</dbReference>
<organism evidence="3 4">
    <name type="scientific">Hibiscus sabdariffa</name>
    <name type="common">roselle</name>
    <dbReference type="NCBI Taxonomy" id="183260"/>
    <lineage>
        <taxon>Eukaryota</taxon>
        <taxon>Viridiplantae</taxon>
        <taxon>Streptophyta</taxon>
        <taxon>Embryophyta</taxon>
        <taxon>Tracheophyta</taxon>
        <taxon>Spermatophyta</taxon>
        <taxon>Magnoliopsida</taxon>
        <taxon>eudicotyledons</taxon>
        <taxon>Gunneridae</taxon>
        <taxon>Pentapetalae</taxon>
        <taxon>rosids</taxon>
        <taxon>malvids</taxon>
        <taxon>Malvales</taxon>
        <taxon>Malvaceae</taxon>
        <taxon>Malvoideae</taxon>
        <taxon>Hibiscus</taxon>
    </lineage>
</organism>
<proteinExistence type="predicted"/>
<keyword evidence="4" id="KW-1185">Reference proteome</keyword>
<evidence type="ECO:0000259" key="2">
    <source>
        <dbReference type="PROSITE" id="PS51038"/>
    </source>
</evidence>
<feature type="compositionally biased region" description="Basic and acidic residues" evidence="1">
    <location>
        <begin position="340"/>
        <end position="356"/>
    </location>
</feature>
<protein>
    <recommendedName>
        <fullName evidence="2">BAH domain-containing protein</fullName>
    </recommendedName>
</protein>
<accession>A0ABR1ZH16</accession>
<feature type="compositionally biased region" description="Basic and acidic residues" evidence="1">
    <location>
        <begin position="220"/>
        <end position="230"/>
    </location>
</feature>
<dbReference type="EMBL" id="JBBPBN010001162">
    <property type="protein sequence ID" value="KAK8479537.1"/>
    <property type="molecule type" value="Genomic_DNA"/>
</dbReference>
<gene>
    <name evidence="3" type="ORF">V6N11_069390</name>
</gene>
<dbReference type="Proteomes" id="UP001396334">
    <property type="component" value="Unassembled WGS sequence"/>
</dbReference>
<feature type="region of interest" description="Disordered" evidence="1">
    <location>
        <begin position="340"/>
        <end position="374"/>
    </location>
</feature>
<evidence type="ECO:0000313" key="4">
    <source>
        <dbReference type="Proteomes" id="UP001396334"/>
    </source>
</evidence>
<dbReference type="InterPro" id="IPR001025">
    <property type="entry name" value="BAH_dom"/>
</dbReference>
<dbReference type="PANTHER" id="PTHR47073">
    <property type="entry name" value="PROTEIN ANTI-SILENCING 1"/>
    <property type="match status" value="1"/>
</dbReference>
<comment type="caution">
    <text evidence="3">The sequence shown here is derived from an EMBL/GenBank/DDBJ whole genome shotgun (WGS) entry which is preliminary data.</text>
</comment>
<name>A0ABR1ZH16_9ROSI</name>
<sequence>MVEVEGTEDLEFKWGKQKGIGGRKKDVQFYESFTYDGVDYTLYDNIYLYKERDPLPYLGKLIKIWETADKLKKVKVLWFFRPSEISNYLVGELAHLNEIFLASGEGVGLANVNPLEAVVGRCNIVCISKDSRNPQPSHRDILMADFVFYRTFDVGLLTILDKIDEKIAGTEVKFIFNPPGFLKPSYVHNYSVDYKNASENAMETNERVILSKLNSSENQIPEHDRQEEQKSVVAEKLAPSDRQENGFNYQTASSFKVEENSDVKIPSVIPNVSQREKLVIESGELAKTNVGQENTSGDKTSFSRDADSKKSSVKLQNSSLEKIVHVHQVEVDENLKSIKDTSELDERPHKKAKIDSSVKVSNGNENSRHPTDPFWTAKISPNELKIDDKLTKPTNCNTPAIPPNDGKRIGDAVEIACMPDSDRSNWFGEIPWKDRMQDAQEHGKLVLFQNLDPAYTSANVEDIVWAAFKKTCRTKVVQQTAYSSPHSGINIFCMELSRGTVFLPMELKNTKARYLVNVLRYQTGYIRKGQAFAIFDTREVAEEVITKLDNGCLLLPNQRPLVASIPNPCFSRKQSMFAGHLIVDKLKSLREMKEAVSTSHCSQPNTLEYDMAMEWCLMIETSNHYWKKIYEHNLLATNQICFKHNIAAKVLIFCLVYSFELKGSHFVKQTTNVEFLIPSCQAVGSGET</sequence>
<feature type="domain" description="BAH" evidence="2">
    <location>
        <begin position="38"/>
        <end position="163"/>
    </location>
</feature>
<dbReference type="PANTHER" id="PTHR47073:SF2">
    <property type="entry name" value="PROTEIN ANTI-SILENCING 1"/>
    <property type="match status" value="1"/>
</dbReference>
<dbReference type="Pfam" id="PF01426">
    <property type="entry name" value="BAH"/>
    <property type="match status" value="1"/>
</dbReference>
<dbReference type="InterPro" id="IPR043151">
    <property type="entry name" value="BAH_sf"/>
</dbReference>
<feature type="region of interest" description="Disordered" evidence="1">
    <location>
        <begin position="289"/>
        <end position="313"/>
    </location>
</feature>
<evidence type="ECO:0000256" key="1">
    <source>
        <dbReference type="SAM" id="MobiDB-lite"/>
    </source>
</evidence>
<feature type="region of interest" description="Disordered" evidence="1">
    <location>
        <begin position="216"/>
        <end position="248"/>
    </location>
</feature>
<reference evidence="3 4" key="1">
    <citation type="journal article" date="2024" name="G3 (Bethesda)">
        <title>Genome assembly of Hibiscus sabdariffa L. provides insights into metabolisms of medicinal natural products.</title>
        <authorList>
            <person name="Kim T."/>
        </authorList>
    </citation>
    <scope>NUCLEOTIDE SEQUENCE [LARGE SCALE GENOMIC DNA]</scope>
    <source>
        <strain evidence="3">TK-2024</strain>
        <tissue evidence="3">Old leaves</tissue>
    </source>
</reference>
<feature type="compositionally biased region" description="Basic and acidic residues" evidence="1">
    <location>
        <begin position="301"/>
        <end position="310"/>
    </location>
</feature>